<feature type="binding site" evidence="10">
    <location>
        <position position="166"/>
    </location>
    <ligand>
        <name>UDP-N-acetyl-alpha-D-glucosamine</name>
        <dbReference type="ChEBI" id="CHEBI:57705"/>
    </ligand>
</feature>
<dbReference type="Proteomes" id="UP000288012">
    <property type="component" value="Unassembled WGS sequence"/>
</dbReference>
<keyword evidence="6 10" id="KW-0573">Peptidoglycan synthesis</keyword>
<comment type="caution">
    <text evidence="10">Lacks conserved residue(s) required for the propagation of feature annotation.</text>
</comment>
<evidence type="ECO:0000259" key="11">
    <source>
        <dbReference type="Pfam" id="PF03033"/>
    </source>
</evidence>
<dbReference type="EMBL" id="RZGR01000025">
    <property type="protein sequence ID" value="RUQ84533.1"/>
    <property type="molecule type" value="Genomic_DNA"/>
</dbReference>
<feature type="domain" description="Glycosyltransferase family 28 N-terminal" evidence="11">
    <location>
        <begin position="5"/>
        <end position="141"/>
    </location>
</feature>
<comment type="caution">
    <text evidence="13">The sequence shown here is derived from an EMBL/GenBank/DDBJ whole genome shotgun (WGS) entry which is preliminary data.</text>
</comment>
<evidence type="ECO:0000256" key="7">
    <source>
        <dbReference type="ARBA" id="ARBA00023136"/>
    </source>
</evidence>
<keyword evidence="2 10" id="KW-0132">Cell division</keyword>
<dbReference type="CDD" id="cd03785">
    <property type="entry name" value="GT28_MurG"/>
    <property type="match status" value="1"/>
</dbReference>
<dbReference type="PANTHER" id="PTHR21015:SF27">
    <property type="entry name" value="UDP-N-ACETYLGLUCOSAMINE--N-ACETYLMURAMYL-(PENTAPEPTIDE) PYROPHOSPHORYL-UNDECAPRENOL N-ACETYLGLUCOSAMINE TRANSFERASE"/>
    <property type="match status" value="1"/>
</dbReference>
<dbReference type="GO" id="GO:0051301">
    <property type="term" value="P:cell division"/>
    <property type="evidence" value="ECO:0007669"/>
    <property type="project" value="UniProtKB-KW"/>
</dbReference>
<dbReference type="GO" id="GO:0008360">
    <property type="term" value="P:regulation of cell shape"/>
    <property type="evidence" value="ECO:0007669"/>
    <property type="project" value="UniProtKB-KW"/>
</dbReference>
<dbReference type="InterPro" id="IPR006009">
    <property type="entry name" value="GlcNAc_MurG"/>
</dbReference>
<proteinExistence type="inferred from homology"/>
<keyword evidence="8 10" id="KW-0131">Cell cycle</keyword>
<feature type="domain" description="Glycosyl transferase family 28 C-terminal" evidence="12">
    <location>
        <begin position="190"/>
        <end position="338"/>
    </location>
</feature>
<gene>
    <name evidence="10" type="primary">murG</name>
    <name evidence="13" type="ORF">EKM59_08450</name>
</gene>
<keyword evidence="1 10" id="KW-1003">Cell membrane</keyword>
<reference evidence="13 14" key="1">
    <citation type="submission" date="2018-12" db="EMBL/GenBank/DDBJ databases">
        <title>Legionella sp,whole genome shotgun sequence.</title>
        <authorList>
            <person name="Wu H."/>
        </authorList>
    </citation>
    <scope>NUCLEOTIDE SEQUENCE [LARGE SCALE GENOMIC DNA]</scope>
    <source>
        <strain evidence="14">km714</strain>
    </source>
</reference>
<dbReference type="AlphaFoldDB" id="A0A3S0VA59"/>
<dbReference type="RefSeq" id="WP_127111413.1">
    <property type="nucleotide sequence ID" value="NZ_RZGR01000025.1"/>
</dbReference>
<comment type="pathway">
    <text evidence="10">Cell wall biogenesis; peptidoglycan biosynthesis.</text>
</comment>
<dbReference type="GO" id="GO:0005975">
    <property type="term" value="P:carbohydrate metabolic process"/>
    <property type="evidence" value="ECO:0007669"/>
    <property type="project" value="InterPro"/>
</dbReference>
<comment type="function">
    <text evidence="10">Cell wall formation. Catalyzes the transfer of a GlcNAc subunit on undecaprenyl-pyrophosphoryl-MurNAc-pentapeptide (lipid intermediate I) to form undecaprenyl-pyrophosphoryl-MurNAc-(pentapeptide)GlcNAc (lipid intermediate II).</text>
</comment>
<comment type="subcellular location">
    <subcellularLocation>
        <location evidence="10">Cell membrane</location>
        <topology evidence="10">Peripheral membrane protein</topology>
        <orientation evidence="10">Cytoplasmic side</orientation>
    </subcellularLocation>
</comment>
<evidence type="ECO:0000256" key="6">
    <source>
        <dbReference type="ARBA" id="ARBA00022984"/>
    </source>
</evidence>
<dbReference type="PANTHER" id="PTHR21015">
    <property type="entry name" value="UDP-N-ACETYLGLUCOSAMINE--N-ACETYLMURAMYL-(PENTAPEPTIDE) PYROPHOSPHORYL-UNDECAPRENOL N-ACETYLGLUCOSAMINE TRANSFERASE 1"/>
    <property type="match status" value="1"/>
</dbReference>
<evidence type="ECO:0000256" key="2">
    <source>
        <dbReference type="ARBA" id="ARBA00022618"/>
    </source>
</evidence>
<evidence type="ECO:0000256" key="4">
    <source>
        <dbReference type="ARBA" id="ARBA00022679"/>
    </source>
</evidence>
<keyword evidence="9 10" id="KW-0961">Cell wall biogenesis/degradation</keyword>
<evidence type="ECO:0000256" key="8">
    <source>
        <dbReference type="ARBA" id="ARBA00023306"/>
    </source>
</evidence>
<feature type="binding site" evidence="10">
    <location>
        <begin position="12"/>
        <end position="14"/>
    </location>
    <ligand>
        <name>UDP-N-acetyl-alpha-D-glucosamine</name>
        <dbReference type="ChEBI" id="CHEBI:57705"/>
    </ligand>
</feature>
<name>A0A3S0VA59_9GAMM</name>
<dbReference type="NCBIfam" id="NF009102">
    <property type="entry name" value="PRK12446.1"/>
    <property type="match status" value="1"/>
</dbReference>
<dbReference type="HAMAP" id="MF_00033">
    <property type="entry name" value="MurG"/>
    <property type="match status" value="1"/>
</dbReference>
<keyword evidence="5 10" id="KW-0133">Cell shape</keyword>
<dbReference type="Gene3D" id="3.40.50.2000">
    <property type="entry name" value="Glycogen Phosphorylase B"/>
    <property type="match status" value="2"/>
</dbReference>
<sequence length="363" mass="40037">MNPKIVLTGGGTAGHVTPNMALIDELQKEGWGIAYIGSAQGVEKNMIAPMQIPFYGISSGKLRRYFSWQNFFDPVKILLGIVQSFYLLRKLKADIVFSKGGFVAFPVVVGAWLNRIPVIAHESDLTPGLANRLSFPFVDKICLTFAAAKQHFKKQEKVEVTGTPIRRSLFQGDKEKGLQRCGFNDQKPCLLVIGGSQGANKVNQCVRLSLASLCTRFQVIHVCGPGKVDASLKDREGYYQIEYAKEELADLFAASQIVISRAGANSLYELLALGKPHILIPLPQQSSRGDQIQNARYFEKLGISKVIEDEKLSPETLSTTLQEMDEQSESQIEKIKALGIQSSSIKIISLIKEIVHVKSARIA</sequence>
<keyword evidence="14" id="KW-1185">Reference proteome</keyword>
<comment type="catalytic activity">
    <reaction evidence="10">
        <text>di-trans,octa-cis-undecaprenyl diphospho-N-acetyl-alpha-D-muramoyl-L-alanyl-D-glutamyl-meso-2,6-diaminopimeloyl-D-alanyl-D-alanine + UDP-N-acetyl-alpha-D-glucosamine = di-trans,octa-cis-undecaprenyl diphospho-[N-acetyl-alpha-D-glucosaminyl-(1-&gt;4)]-N-acetyl-alpha-D-muramoyl-L-alanyl-D-glutamyl-meso-2,6-diaminopimeloyl-D-alanyl-D-alanine + UDP + H(+)</text>
        <dbReference type="Rhea" id="RHEA:31227"/>
        <dbReference type="ChEBI" id="CHEBI:15378"/>
        <dbReference type="ChEBI" id="CHEBI:57705"/>
        <dbReference type="ChEBI" id="CHEBI:58223"/>
        <dbReference type="ChEBI" id="CHEBI:61387"/>
        <dbReference type="ChEBI" id="CHEBI:61388"/>
        <dbReference type="EC" id="2.4.1.227"/>
    </reaction>
</comment>
<dbReference type="GO" id="GO:0005886">
    <property type="term" value="C:plasma membrane"/>
    <property type="evidence" value="ECO:0007669"/>
    <property type="project" value="UniProtKB-SubCell"/>
</dbReference>
<dbReference type="InterPro" id="IPR007235">
    <property type="entry name" value="Glyco_trans_28_C"/>
</dbReference>
<dbReference type="GO" id="GO:0071555">
    <property type="term" value="P:cell wall organization"/>
    <property type="evidence" value="ECO:0007669"/>
    <property type="project" value="UniProtKB-KW"/>
</dbReference>
<dbReference type="NCBIfam" id="TIGR01133">
    <property type="entry name" value="murG"/>
    <property type="match status" value="1"/>
</dbReference>
<feature type="binding site" evidence="10">
    <location>
        <position position="291"/>
    </location>
    <ligand>
        <name>UDP-N-acetyl-alpha-D-glucosamine</name>
        <dbReference type="ChEBI" id="CHEBI:57705"/>
    </ligand>
</feature>
<evidence type="ECO:0000256" key="3">
    <source>
        <dbReference type="ARBA" id="ARBA00022676"/>
    </source>
</evidence>
<keyword evidence="4 10" id="KW-0808">Transferase</keyword>
<dbReference type="Pfam" id="PF04101">
    <property type="entry name" value="Glyco_tran_28_C"/>
    <property type="match status" value="1"/>
</dbReference>
<evidence type="ECO:0000256" key="1">
    <source>
        <dbReference type="ARBA" id="ARBA00022475"/>
    </source>
</evidence>
<comment type="similarity">
    <text evidence="10">Belongs to the glycosyltransferase 28 family. MurG subfamily.</text>
</comment>
<dbReference type="GO" id="GO:0050511">
    <property type="term" value="F:undecaprenyldiphospho-muramoylpentapeptide beta-N-acetylglucosaminyltransferase activity"/>
    <property type="evidence" value="ECO:0007669"/>
    <property type="project" value="UniProtKB-UniRule"/>
</dbReference>
<dbReference type="EC" id="2.4.1.227" evidence="10"/>
<feature type="binding site" evidence="10">
    <location>
        <position position="196"/>
    </location>
    <ligand>
        <name>UDP-N-acetyl-alpha-D-glucosamine</name>
        <dbReference type="ChEBI" id="CHEBI:57705"/>
    </ligand>
</feature>
<dbReference type="InterPro" id="IPR004276">
    <property type="entry name" value="GlycoTrans_28_N"/>
</dbReference>
<evidence type="ECO:0000313" key="13">
    <source>
        <dbReference type="EMBL" id="RUQ84533.1"/>
    </source>
</evidence>
<evidence type="ECO:0000259" key="12">
    <source>
        <dbReference type="Pfam" id="PF04101"/>
    </source>
</evidence>
<evidence type="ECO:0000256" key="9">
    <source>
        <dbReference type="ARBA" id="ARBA00023316"/>
    </source>
</evidence>
<evidence type="ECO:0000313" key="14">
    <source>
        <dbReference type="Proteomes" id="UP000288012"/>
    </source>
</evidence>
<dbReference type="GO" id="GO:0009252">
    <property type="term" value="P:peptidoglycan biosynthetic process"/>
    <property type="evidence" value="ECO:0007669"/>
    <property type="project" value="UniProtKB-UniRule"/>
</dbReference>
<dbReference type="Pfam" id="PF03033">
    <property type="entry name" value="Glyco_transf_28"/>
    <property type="match status" value="1"/>
</dbReference>
<evidence type="ECO:0000256" key="10">
    <source>
        <dbReference type="HAMAP-Rule" id="MF_00033"/>
    </source>
</evidence>
<dbReference type="SUPFAM" id="SSF53756">
    <property type="entry name" value="UDP-Glycosyltransferase/glycogen phosphorylase"/>
    <property type="match status" value="1"/>
</dbReference>
<accession>A0A3S0VA59</accession>
<protein>
    <recommendedName>
        <fullName evidence="10">UDP-N-acetylglucosamine--N-acetylmuramyl-(pentapeptide) pyrophosphoryl-undecaprenol N-acetylglucosamine transferase</fullName>
        <ecNumber evidence="10">2.4.1.227</ecNumber>
    </recommendedName>
    <alternativeName>
        <fullName evidence="10">Undecaprenyl-PP-MurNAc-pentapeptide-UDPGlcNAc GlcNAc transferase</fullName>
    </alternativeName>
</protein>
<keyword evidence="7 10" id="KW-0472">Membrane</keyword>
<evidence type="ECO:0000256" key="5">
    <source>
        <dbReference type="ARBA" id="ARBA00022960"/>
    </source>
</evidence>
<organism evidence="13 14">
    <name type="scientific">Legionella septentrionalis</name>
    <dbReference type="NCBI Taxonomy" id="2498109"/>
    <lineage>
        <taxon>Bacteria</taxon>
        <taxon>Pseudomonadati</taxon>
        <taxon>Pseudomonadota</taxon>
        <taxon>Gammaproteobacteria</taxon>
        <taxon>Legionellales</taxon>
        <taxon>Legionellaceae</taxon>
        <taxon>Legionella</taxon>
    </lineage>
</organism>
<keyword evidence="3 10" id="KW-0328">Glycosyltransferase</keyword>
<dbReference type="GO" id="GO:0051991">
    <property type="term" value="F:UDP-N-acetyl-D-glucosamine:N-acetylmuramoyl-L-alanyl-D-glutamyl-meso-2,6-diaminopimelyl-D-alanyl-D-alanine-diphosphoundecaprenol 4-beta-N-acetylglucosaminlytransferase activity"/>
    <property type="evidence" value="ECO:0007669"/>
    <property type="project" value="RHEA"/>
</dbReference>
<dbReference type="UniPathway" id="UPA00219"/>